<dbReference type="Proteomes" id="UP000242450">
    <property type="component" value="Chromosome 3"/>
</dbReference>
<name>A0A212DFS4_CEREH</name>
<protein>
    <submittedName>
        <fullName evidence="1">Uncharacterized protein</fullName>
    </submittedName>
</protein>
<reference evidence="1 2" key="1">
    <citation type="journal article" date="2018" name="Mol. Genet. Genomics">
        <title>The red deer Cervus elaphus genome CerEla1.0: sequencing, annotating, genes, and chromosomes.</title>
        <authorList>
            <person name="Bana N.A."/>
            <person name="Nyiri A."/>
            <person name="Nagy J."/>
            <person name="Frank K."/>
            <person name="Nagy T."/>
            <person name="Steger V."/>
            <person name="Schiller M."/>
            <person name="Lakatos P."/>
            <person name="Sugar L."/>
            <person name="Horn P."/>
            <person name="Barta E."/>
            <person name="Orosz L."/>
        </authorList>
    </citation>
    <scope>NUCLEOTIDE SEQUENCE [LARGE SCALE GENOMIC DNA]</scope>
    <source>
        <strain evidence="1">Hungarian</strain>
    </source>
</reference>
<evidence type="ECO:0000313" key="1">
    <source>
        <dbReference type="EMBL" id="OWK17031.1"/>
    </source>
</evidence>
<proteinExistence type="predicted"/>
<organism evidence="1 2">
    <name type="scientific">Cervus elaphus hippelaphus</name>
    <name type="common">European red deer</name>
    <dbReference type="NCBI Taxonomy" id="46360"/>
    <lineage>
        <taxon>Eukaryota</taxon>
        <taxon>Metazoa</taxon>
        <taxon>Chordata</taxon>
        <taxon>Craniata</taxon>
        <taxon>Vertebrata</taxon>
        <taxon>Euteleostomi</taxon>
        <taxon>Mammalia</taxon>
        <taxon>Eutheria</taxon>
        <taxon>Laurasiatheria</taxon>
        <taxon>Artiodactyla</taxon>
        <taxon>Ruminantia</taxon>
        <taxon>Pecora</taxon>
        <taxon>Cervidae</taxon>
        <taxon>Cervinae</taxon>
        <taxon>Cervus</taxon>
    </lineage>
</organism>
<keyword evidence="2" id="KW-1185">Reference proteome</keyword>
<dbReference type="EMBL" id="MKHE01000003">
    <property type="protein sequence ID" value="OWK17031.1"/>
    <property type="molecule type" value="Genomic_DNA"/>
</dbReference>
<accession>A0A212DFS4</accession>
<comment type="caution">
    <text evidence="1">The sequence shown here is derived from an EMBL/GenBank/DDBJ whole genome shotgun (WGS) entry which is preliminary data.</text>
</comment>
<gene>
    <name evidence="1" type="ORF">Celaphus_00011720</name>
</gene>
<evidence type="ECO:0000313" key="2">
    <source>
        <dbReference type="Proteomes" id="UP000242450"/>
    </source>
</evidence>
<sequence length="9" mass="1028">MLPKRLCAP</sequence>